<proteinExistence type="predicted"/>
<dbReference type="EMBL" id="SLWS01000003">
    <property type="protein sequence ID" value="TCO60506.1"/>
    <property type="molecule type" value="Genomic_DNA"/>
</dbReference>
<gene>
    <name evidence="1" type="ORF">EV192_10381</name>
</gene>
<name>A0A4R2JTC0_9PSEU</name>
<evidence type="ECO:0000313" key="1">
    <source>
        <dbReference type="EMBL" id="TCO60506.1"/>
    </source>
</evidence>
<reference evidence="1 2" key="1">
    <citation type="submission" date="2019-03" db="EMBL/GenBank/DDBJ databases">
        <title>Genomic Encyclopedia of Type Strains, Phase IV (KMG-IV): sequencing the most valuable type-strain genomes for metagenomic binning, comparative biology and taxonomic classification.</title>
        <authorList>
            <person name="Goeker M."/>
        </authorList>
    </citation>
    <scope>NUCLEOTIDE SEQUENCE [LARGE SCALE GENOMIC DNA]</scope>
    <source>
        <strain evidence="1 2">DSM 45934</strain>
    </source>
</reference>
<protein>
    <recommendedName>
        <fullName evidence="3">Tetratricopeptide repeat protein</fullName>
    </recommendedName>
</protein>
<comment type="caution">
    <text evidence="1">The sequence shown here is derived from an EMBL/GenBank/DDBJ whole genome shotgun (WGS) entry which is preliminary data.</text>
</comment>
<dbReference type="AlphaFoldDB" id="A0A4R2JTC0"/>
<evidence type="ECO:0008006" key="3">
    <source>
        <dbReference type="Google" id="ProtNLM"/>
    </source>
</evidence>
<dbReference type="OrthoDB" id="3213425at2"/>
<sequence length="78" mass="8552">MDEAFTQLDRAMCLAKNGDTTTAVAHAARTLLSLTDPQRRGIIGLRARQIVEALPVQDQNLAAVRELHDLLTDADPKE</sequence>
<dbReference type="Proteomes" id="UP000295680">
    <property type="component" value="Unassembled WGS sequence"/>
</dbReference>
<evidence type="ECO:0000313" key="2">
    <source>
        <dbReference type="Proteomes" id="UP000295680"/>
    </source>
</evidence>
<dbReference type="RefSeq" id="WP_132115534.1">
    <property type="nucleotide sequence ID" value="NZ_SLWS01000003.1"/>
</dbReference>
<accession>A0A4R2JTC0</accession>
<keyword evidence="2" id="KW-1185">Reference proteome</keyword>
<organism evidence="1 2">
    <name type="scientific">Actinocrispum wychmicini</name>
    <dbReference type="NCBI Taxonomy" id="1213861"/>
    <lineage>
        <taxon>Bacteria</taxon>
        <taxon>Bacillati</taxon>
        <taxon>Actinomycetota</taxon>
        <taxon>Actinomycetes</taxon>
        <taxon>Pseudonocardiales</taxon>
        <taxon>Pseudonocardiaceae</taxon>
        <taxon>Actinocrispum</taxon>
    </lineage>
</organism>